<sequence length="111" mass="12545">MQADEDVCDNEANKWRICIEQELGKATASATCANDKAVFDQCITQWRARVGPSVQIKGKNEGEPADQCAAMSCLIGECLRKYNYDFKRCELPMGCFKHCVKSFYGSEYIDR</sequence>
<protein>
    <submittedName>
        <fullName evidence="1">Uncharacterized protein</fullName>
    </submittedName>
</protein>
<dbReference type="VEuPathDB" id="TriTrypDB:ADEAN_000385500"/>
<proteinExistence type="predicted"/>
<dbReference type="EMBL" id="LR877150">
    <property type="protein sequence ID" value="CAD2216393.1"/>
    <property type="molecule type" value="Genomic_DNA"/>
</dbReference>
<reference evidence="1 2" key="1">
    <citation type="submission" date="2020-08" db="EMBL/GenBank/DDBJ databases">
        <authorList>
            <person name="Newling K."/>
            <person name="Davey J."/>
            <person name="Forrester S."/>
        </authorList>
    </citation>
    <scope>NUCLEOTIDE SEQUENCE [LARGE SCALE GENOMIC DNA]</scope>
    <source>
        <strain evidence="2">Crithidia deanei Carvalho (ATCC PRA-265)</strain>
    </source>
</reference>
<evidence type="ECO:0000313" key="1">
    <source>
        <dbReference type="EMBL" id="CAD2216393.1"/>
    </source>
</evidence>
<dbReference type="OrthoDB" id="268421at2759"/>
<gene>
    <name evidence="1" type="ORF">ADEAN_000385500</name>
</gene>
<dbReference type="SUPFAM" id="SSF47072">
    <property type="entry name" value="Cysteine alpha-hairpin motif"/>
    <property type="match status" value="1"/>
</dbReference>
<organism evidence="1 2">
    <name type="scientific">Angomonas deanei</name>
    <dbReference type="NCBI Taxonomy" id="59799"/>
    <lineage>
        <taxon>Eukaryota</taxon>
        <taxon>Discoba</taxon>
        <taxon>Euglenozoa</taxon>
        <taxon>Kinetoplastea</taxon>
        <taxon>Metakinetoplastina</taxon>
        <taxon>Trypanosomatida</taxon>
        <taxon>Trypanosomatidae</taxon>
        <taxon>Strigomonadinae</taxon>
        <taxon>Angomonas</taxon>
    </lineage>
</organism>
<dbReference type="AlphaFoldDB" id="S9UQR3"/>
<evidence type="ECO:0000313" key="2">
    <source>
        <dbReference type="Proteomes" id="UP000515908"/>
    </source>
</evidence>
<name>S9UQR3_9TRYP</name>
<dbReference type="Proteomes" id="UP000515908">
    <property type="component" value="Chromosome 06"/>
</dbReference>
<dbReference type="InterPro" id="IPR009069">
    <property type="entry name" value="Cys_alpha_HP_mot_SF"/>
</dbReference>
<accession>S9UQR3</accession>
<keyword evidence="2" id="KW-1185">Reference proteome</keyword>